<dbReference type="GO" id="GO:0016740">
    <property type="term" value="F:transferase activity"/>
    <property type="evidence" value="ECO:0007669"/>
    <property type="project" value="UniProtKB-KW"/>
</dbReference>
<evidence type="ECO:0000256" key="10">
    <source>
        <dbReference type="ARBA" id="ARBA00048540"/>
    </source>
</evidence>
<evidence type="ECO:0000256" key="6">
    <source>
        <dbReference type="ARBA" id="ARBA00022723"/>
    </source>
</evidence>
<dbReference type="EC" id="2.7.1.180" evidence="2"/>
<dbReference type="InterPro" id="IPR003374">
    <property type="entry name" value="ApbE-like_sf"/>
</dbReference>
<dbReference type="PANTHER" id="PTHR30040">
    <property type="entry name" value="THIAMINE BIOSYNTHESIS LIPOPROTEIN APBE"/>
    <property type="match status" value="1"/>
</dbReference>
<keyword evidence="6" id="KW-0479">Metal-binding</keyword>
<evidence type="ECO:0000256" key="8">
    <source>
        <dbReference type="ARBA" id="ARBA00022842"/>
    </source>
</evidence>
<evidence type="ECO:0000256" key="3">
    <source>
        <dbReference type="ARBA" id="ARBA00016337"/>
    </source>
</evidence>
<dbReference type="SUPFAM" id="SSF143631">
    <property type="entry name" value="ApbE-like"/>
    <property type="match status" value="1"/>
</dbReference>
<keyword evidence="5 11" id="KW-0808">Transferase</keyword>
<dbReference type="Gene3D" id="3.10.520.10">
    <property type="entry name" value="ApbE-like domains"/>
    <property type="match status" value="2"/>
</dbReference>
<keyword evidence="12" id="KW-1185">Reference proteome</keyword>
<comment type="cofactor">
    <cofactor evidence="1">
        <name>Mg(2+)</name>
        <dbReference type="ChEBI" id="CHEBI:18420"/>
    </cofactor>
</comment>
<evidence type="ECO:0000313" key="11">
    <source>
        <dbReference type="EMBL" id="WAX57161.1"/>
    </source>
</evidence>
<gene>
    <name evidence="11" type="ORF">M6B22_21995</name>
</gene>
<evidence type="ECO:0000256" key="7">
    <source>
        <dbReference type="ARBA" id="ARBA00022827"/>
    </source>
</evidence>
<organism evidence="11 12">
    <name type="scientific">Jatrophihabitans cynanchi</name>
    <dbReference type="NCBI Taxonomy" id="2944128"/>
    <lineage>
        <taxon>Bacteria</taxon>
        <taxon>Bacillati</taxon>
        <taxon>Actinomycetota</taxon>
        <taxon>Actinomycetes</taxon>
        <taxon>Jatrophihabitantales</taxon>
        <taxon>Jatrophihabitantaceae</taxon>
        <taxon>Jatrophihabitans</taxon>
    </lineage>
</organism>
<keyword evidence="4" id="KW-0285">Flavoprotein</keyword>
<reference evidence="11" key="1">
    <citation type="submission" date="2022-05" db="EMBL/GenBank/DDBJ databases">
        <title>Jatrophihabitans sp. SB3-54 whole genome sequence.</title>
        <authorList>
            <person name="Suh M.K."/>
            <person name="Eom M.K."/>
            <person name="Kim J.S."/>
            <person name="Kim H.S."/>
            <person name="Do H.E."/>
            <person name="Shin Y.K."/>
            <person name="Lee J.-S."/>
        </authorList>
    </citation>
    <scope>NUCLEOTIDE SEQUENCE</scope>
    <source>
        <strain evidence="11">SB3-54</strain>
    </source>
</reference>
<keyword evidence="8" id="KW-0460">Magnesium</keyword>
<evidence type="ECO:0000256" key="4">
    <source>
        <dbReference type="ARBA" id="ARBA00022630"/>
    </source>
</evidence>
<dbReference type="RefSeq" id="WP_269443699.1">
    <property type="nucleotide sequence ID" value="NZ_CP097463.1"/>
</dbReference>
<proteinExistence type="predicted"/>
<dbReference type="PANTHER" id="PTHR30040:SF2">
    <property type="entry name" value="FAD:PROTEIN FMN TRANSFERASE"/>
    <property type="match status" value="1"/>
</dbReference>
<comment type="catalytic activity">
    <reaction evidence="10">
        <text>L-threonyl-[protein] + FAD = FMN-L-threonyl-[protein] + AMP + H(+)</text>
        <dbReference type="Rhea" id="RHEA:36847"/>
        <dbReference type="Rhea" id="RHEA-COMP:11060"/>
        <dbReference type="Rhea" id="RHEA-COMP:11061"/>
        <dbReference type="ChEBI" id="CHEBI:15378"/>
        <dbReference type="ChEBI" id="CHEBI:30013"/>
        <dbReference type="ChEBI" id="CHEBI:57692"/>
        <dbReference type="ChEBI" id="CHEBI:74257"/>
        <dbReference type="ChEBI" id="CHEBI:456215"/>
        <dbReference type="EC" id="2.7.1.180"/>
    </reaction>
</comment>
<name>A0ABY7JX75_9ACTN</name>
<dbReference type="Proteomes" id="UP001164693">
    <property type="component" value="Chromosome"/>
</dbReference>
<dbReference type="InterPro" id="IPR024932">
    <property type="entry name" value="ApbE"/>
</dbReference>
<evidence type="ECO:0000256" key="5">
    <source>
        <dbReference type="ARBA" id="ARBA00022679"/>
    </source>
</evidence>
<evidence type="ECO:0000313" key="12">
    <source>
        <dbReference type="Proteomes" id="UP001164693"/>
    </source>
</evidence>
<dbReference type="Pfam" id="PF02424">
    <property type="entry name" value="ApbE"/>
    <property type="match status" value="2"/>
</dbReference>
<dbReference type="EMBL" id="CP097463">
    <property type="protein sequence ID" value="WAX57161.1"/>
    <property type="molecule type" value="Genomic_DNA"/>
</dbReference>
<evidence type="ECO:0000256" key="1">
    <source>
        <dbReference type="ARBA" id="ARBA00001946"/>
    </source>
</evidence>
<evidence type="ECO:0000256" key="9">
    <source>
        <dbReference type="ARBA" id="ARBA00031306"/>
    </source>
</evidence>
<sequence length="260" mass="27439">MTVQTAAAAGPARTLHVEHCMGTAFTIDIRDPGQWQAATADVVAWLHRVDAVFSCYRLDSDISRIQRRELRAADADPDVLTVLDLCARVQLETDGAFSAMYHGRLDPTGLVKGWAIERASDRLRAHGSANHAVNGGGDMQLAGEAAPGRPWRVGISDPHLPDGIVTTVSGRDLAVATSGTSERGPHILDPVTGRAPNGLAAASVVGPSLTLADAYATAAFVMGEDALEWIDAIAGYSALLVGSDGRLLASRRWQAARSVR</sequence>
<evidence type="ECO:0000256" key="2">
    <source>
        <dbReference type="ARBA" id="ARBA00011955"/>
    </source>
</evidence>
<keyword evidence="7" id="KW-0274">FAD</keyword>
<accession>A0ABY7JX75</accession>
<protein>
    <recommendedName>
        <fullName evidence="3">FAD:protein FMN transferase</fullName>
        <ecNumber evidence="2">2.7.1.180</ecNumber>
    </recommendedName>
    <alternativeName>
        <fullName evidence="9">Flavin transferase</fullName>
    </alternativeName>
</protein>